<keyword evidence="2" id="KW-1185">Reference proteome</keyword>
<dbReference type="Proteomes" id="UP001500738">
    <property type="component" value="Unassembled WGS sequence"/>
</dbReference>
<accession>A0ABP3XQH5</accession>
<organism evidence="1 2">
    <name type="scientific">Sphingopyxis soli</name>
    <dbReference type="NCBI Taxonomy" id="592051"/>
    <lineage>
        <taxon>Bacteria</taxon>
        <taxon>Pseudomonadati</taxon>
        <taxon>Pseudomonadota</taxon>
        <taxon>Alphaproteobacteria</taxon>
        <taxon>Sphingomonadales</taxon>
        <taxon>Sphingomonadaceae</taxon>
        <taxon>Sphingopyxis</taxon>
    </lineage>
</organism>
<proteinExistence type="predicted"/>
<evidence type="ECO:0000313" key="1">
    <source>
        <dbReference type="EMBL" id="GAA0866309.1"/>
    </source>
</evidence>
<reference evidence="2" key="1">
    <citation type="journal article" date="2019" name="Int. J. Syst. Evol. Microbiol.">
        <title>The Global Catalogue of Microorganisms (GCM) 10K type strain sequencing project: providing services to taxonomists for standard genome sequencing and annotation.</title>
        <authorList>
            <consortium name="The Broad Institute Genomics Platform"/>
            <consortium name="The Broad Institute Genome Sequencing Center for Infectious Disease"/>
            <person name="Wu L."/>
            <person name="Ma J."/>
        </authorList>
    </citation>
    <scope>NUCLEOTIDE SEQUENCE [LARGE SCALE GENOMIC DNA]</scope>
    <source>
        <strain evidence="2">JCM 15910</strain>
    </source>
</reference>
<name>A0ABP3XQH5_9SPHN</name>
<sequence length="260" mass="26961">MRPALTTRVFPSQGPAQASAGYLPAAAGVPRGEPTADQPFWMQRPLAGWSLGGWVYLREDSANASGNIGAGSQLGGSQAGLRLAYGFGATGRLRAYGRAVMALRQPRQREMAAGFAYAPIARLPVDIAVEQRLAVGSEGRTALAAMVTGGVSDVRMPAGFKLDAYAQGGVVGARRRDGFADGAVVVDHRLGGGEDAPLRAGALVAGAIQPGARRVDVGPRLTLRLPDVGQGSRIALDWRQRVAGNAKPESGFALTLASDF</sequence>
<dbReference type="EMBL" id="BAAAFE010000009">
    <property type="protein sequence ID" value="GAA0866309.1"/>
    <property type="molecule type" value="Genomic_DNA"/>
</dbReference>
<gene>
    <name evidence="1" type="ORF">GCM10009115_28510</name>
</gene>
<comment type="caution">
    <text evidence="1">The sequence shown here is derived from an EMBL/GenBank/DDBJ whole genome shotgun (WGS) entry which is preliminary data.</text>
</comment>
<evidence type="ECO:0000313" key="2">
    <source>
        <dbReference type="Proteomes" id="UP001500738"/>
    </source>
</evidence>
<protein>
    <submittedName>
        <fullName evidence="1">Uncharacterized protein</fullName>
    </submittedName>
</protein>